<evidence type="ECO:0000313" key="2">
    <source>
        <dbReference type="Proteomes" id="UP001417504"/>
    </source>
</evidence>
<proteinExistence type="predicted"/>
<sequence length="409" mass="45913">MESNSDPVGVFMNFKSLICSDKLSFIEFQILQMTLKNAATLEEMLMTMKNEMTFAIEWLTHSKLVVVYLSPGSVWEVRLFTACGALVGHEGPSSTTASPLAAVRIRHNCLDMKKMLESTPTPQLLRGELRCSETDEALALPMTNALYQQSTHERRPRFEARNAVTRVGVSKNPEFMFWNGHHGAKSPTESVTTPRVERPLERHVLSDAVETLPIAPFMVSGAVSTPNPCFKCDAARVGPPSGSDPQAYWIARGVSNSGGDFWAHCVDCKLRRSCNLRFDWDYLFAYLYIETSKTLDDLLKDKKRKYVQHLAKLFAAVSSRMLTLPKMGKRSDMGSSNKCTIKHLKVLEIYNLVRCAIEFNFLQIKVKNALLLERVLIQKPSNAGKALTMFKKIVLETLQASSNVATTFF</sequence>
<comment type="caution">
    <text evidence="1">The sequence shown here is derived from an EMBL/GenBank/DDBJ whole genome shotgun (WGS) entry which is preliminary data.</text>
</comment>
<reference evidence="1 2" key="1">
    <citation type="submission" date="2024-01" db="EMBL/GenBank/DDBJ databases">
        <title>Genome assemblies of Stephania.</title>
        <authorList>
            <person name="Yang L."/>
        </authorList>
    </citation>
    <scope>NUCLEOTIDE SEQUENCE [LARGE SCALE GENOMIC DNA]</scope>
    <source>
        <strain evidence="1">QJT</strain>
        <tissue evidence="1">Leaf</tissue>
    </source>
</reference>
<dbReference type="EMBL" id="JBBNAE010000002">
    <property type="protein sequence ID" value="KAK9145389.1"/>
    <property type="molecule type" value="Genomic_DNA"/>
</dbReference>
<dbReference type="Proteomes" id="UP001417504">
    <property type="component" value="Unassembled WGS sequence"/>
</dbReference>
<dbReference type="AlphaFoldDB" id="A0AAP0PJX6"/>
<evidence type="ECO:0000313" key="1">
    <source>
        <dbReference type="EMBL" id="KAK9145389.1"/>
    </source>
</evidence>
<organism evidence="1 2">
    <name type="scientific">Stephania japonica</name>
    <dbReference type="NCBI Taxonomy" id="461633"/>
    <lineage>
        <taxon>Eukaryota</taxon>
        <taxon>Viridiplantae</taxon>
        <taxon>Streptophyta</taxon>
        <taxon>Embryophyta</taxon>
        <taxon>Tracheophyta</taxon>
        <taxon>Spermatophyta</taxon>
        <taxon>Magnoliopsida</taxon>
        <taxon>Ranunculales</taxon>
        <taxon>Menispermaceae</taxon>
        <taxon>Menispermoideae</taxon>
        <taxon>Cissampelideae</taxon>
        <taxon>Stephania</taxon>
    </lineage>
</organism>
<gene>
    <name evidence="1" type="ORF">Sjap_005292</name>
</gene>
<accession>A0AAP0PJX6</accession>
<protein>
    <submittedName>
        <fullName evidence="1">Uncharacterized protein</fullName>
    </submittedName>
</protein>
<name>A0AAP0PJX6_9MAGN</name>
<keyword evidence="2" id="KW-1185">Reference proteome</keyword>